<evidence type="ECO:0000256" key="1">
    <source>
        <dbReference type="ARBA" id="ARBA00004365"/>
    </source>
</evidence>
<reference evidence="10 11" key="1">
    <citation type="submission" date="2020-06" db="EMBL/GenBank/DDBJ databases">
        <title>Genome sequence of Paramixta manurensis strain PD-1.</title>
        <authorList>
            <person name="Lee C.W."/>
            <person name="Kim J."/>
        </authorList>
    </citation>
    <scope>NUCLEOTIDE SEQUENCE [LARGE SCALE GENOMIC DNA]</scope>
    <source>
        <strain evidence="10 11">PD-1</strain>
    </source>
</reference>
<dbReference type="PANTHER" id="PTHR30033">
    <property type="entry name" value="FLAGELLAR HOOK-ASSOCIATED PROTEIN 1"/>
    <property type="match status" value="1"/>
</dbReference>
<evidence type="ECO:0000259" key="9">
    <source>
        <dbReference type="Pfam" id="PF22638"/>
    </source>
</evidence>
<feature type="domain" description="Flagellar hook-associated protein FlgK helical" evidence="9">
    <location>
        <begin position="93"/>
        <end position="320"/>
    </location>
</feature>
<keyword evidence="11" id="KW-1185">Reference proteome</keyword>
<evidence type="ECO:0000256" key="3">
    <source>
        <dbReference type="ARBA" id="ARBA00009677"/>
    </source>
</evidence>
<sequence>MDMINIGYFGSLAAQAQLNVTAMNIANQATPGYSRQRADLAAIGPMGNAGMTPGNGVEVTGIRRINDQYTTGQLWRATSGSAYYGMSQQYFDGLESMLGTSSTSLGNGLDSFFAALSEATTQPDSPALRQQMITEANSMATRFNSVSDYIAKQRSDLRNQQKTTVESINTLSSGIADYNKKIMEMESSGGNTNTLRDQRDELVRQLSAQADVRVAEAGDGSFTVTLNSGQPLVSGRSAGQLNIGVDDDGASQMTITFAGTTSSTSLDCGGQLGALHDYETGTLEEMEASVRGMASALADAFNNQLAQGFDLDGNPGKPLFTFDPTNPNGMLQVNDIGWRELALSSDPDAPGNGDNLKALIELKNQKMSIPDMGDISLSDASASIISTIGSASRQNQTEQTAADALLDQATNQWLSVSGVDTQVEEGVNLISYTQAYSSNLKVISTGNQIFSDMLALF</sequence>
<evidence type="ECO:0000313" key="11">
    <source>
        <dbReference type="Proteomes" id="UP000505325"/>
    </source>
</evidence>
<dbReference type="Pfam" id="PF06429">
    <property type="entry name" value="Flg_bbr_C"/>
    <property type="match status" value="1"/>
</dbReference>
<evidence type="ECO:0000256" key="7">
    <source>
        <dbReference type="RuleBase" id="RU362065"/>
    </source>
</evidence>
<keyword evidence="5 7" id="KW-0964">Secreted</keyword>
<dbReference type="Proteomes" id="UP000505325">
    <property type="component" value="Chromosome"/>
</dbReference>
<evidence type="ECO:0000256" key="2">
    <source>
        <dbReference type="ARBA" id="ARBA00004613"/>
    </source>
</evidence>
<evidence type="ECO:0000256" key="6">
    <source>
        <dbReference type="ARBA" id="ARBA00023143"/>
    </source>
</evidence>
<dbReference type="AlphaFoldDB" id="A0A6M8U7P5"/>
<dbReference type="EMBL" id="CP054212">
    <property type="protein sequence ID" value="QKJ85639.1"/>
    <property type="molecule type" value="Genomic_DNA"/>
</dbReference>
<gene>
    <name evidence="7" type="primary">flgK</name>
    <name evidence="10" type="ORF">PMPD1_0667</name>
</gene>
<dbReference type="Pfam" id="PF22638">
    <property type="entry name" value="FlgK_D1"/>
    <property type="match status" value="1"/>
</dbReference>
<protein>
    <recommendedName>
        <fullName evidence="4 7">Flagellar hook-associated protein 1</fullName>
        <shortName evidence="7">HAP1</shortName>
    </recommendedName>
</protein>
<evidence type="ECO:0000256" key="4">
    <source>
        <dbReference type="ARBA" id="ARBA00016244"/>
    </source>
</evidence>
<dbReference type="GO" id="GO:0044780">
    <property type="term" value="P:bacterial-type flagellum assembly"/>
    <property type="evidence" value="ECO:0007669"/>
    <property type="project" value="InterPro"/>
</dbReference>
<keyword evidence="10" id="KW-0282">Flagellum</keyword>
<keyword evidence="10" id="KW-0969">Cilium</keyword>
<keyword evidence="10" id="KW-0966">Cell projection</keyword>
<dbReference type="GO" id="GO:0005198">
    <property type="term" value="F:structural molecule activity"/>
    <property type="evidence" value="ECO:0007669"/>
    <property type="project" value="UniProtKB-UniRule"/>
</dbReference>
<feature type="domain" description="Flagellar basal-body/hook protein C-terminal" evidence="8">
    <location>
        <begin position="413"/>
        <end position="455"/>
    </location>
</feature>
<dbReference type="KEGG" id="pmak:PMPD1_0667"/>
<dbReference type="InterPro" id="IPR053927">
    <property type="entry name" value="FlgK_helical"/>
</dbReference>
<dbReference type="InterPro" id="IPR002371">
    <property type="entry name" value="FlgK"/>
</dbReference>
<evidence type="ECO:0000259" key="8">
    <source>
        <dbReference type="Pfam" id="PF06429"/>
    </source>
</evidence>
<dbReference type="InterPro" id="IPR010930">
    <property type="entry name" value="Flg_bb/hook_C_dom"/>
</dbReference>
<keyword evidence="6 7" id="KW-0975">Bacterial flagellum</keyword>
<dbReference type="PANTHER" id="PTHR30033:SF1">
    <property type="entry name" value="FLAGELLAR HOOK-ASSOCIATED PROTEIN 1"/>
    <property type="match status" value="1"/>
</dbReference>
<dbReference type="NCBIfam" id="TIGR02492">
    <property type="entry name" value="flgK_ends"/>
    <property type="match status" value="1"/>
</dbReference>
<organism evidence="10 11">
    <name type="scientific">Paramixta manurensis</name>
    <dbReference type="NCBI Taxonomy" id="2740817"/>
    <lineage>
        <taxon>Bacteria</taxon>
        <taxon>Pseudomonadati</taxon>
        <taxon>Pseudomonadota</taxon>
        <taxon>Gammaproteobacteria</taxon>
        <taxon>Enterobacterales</taxon>
        <taxon>Erwiniaceae</taxon>
        <taxon>Paramixta</taxon>
    </lineage>
</organism>
<accession>A0A6M8U7P5</accession>
<evidence type="ECO:0000313" key="10">
    <source>
        <dbReference type="EMBL" id="QKJ85639.1"/>
    </source>
</evidence>
<proteinExistence type="inferred from homology"/>
<comment type="subcellular location">
    <subcellularLocation>
        <location evidence="1 7">Bacterial flagellum</location>
    </subcellularLocation>
    <subcellularLocation>
        <location evidence="2 7">Secreted</location>
    </subcellularLocation>
</comment>
<comment type="similarity">
    <text evidence="3 7">Belongs to the flagella basal body rod proteins family.</text>
</comment>
<dbReference type="GO" id="GO:0009424">
    <property type="term" value="C:bacterial-type flagellum hook"/>
    <property type="evidence" value="ECO:0007669"/>
    <property type="project" value="UniProtKB-UniRule"/>
</dbReference>
<dbReference type="PRINTS" id="PR01005">
    <property type="entry name" value="FLGHOOKAP1"/>
</dbReference>
<dbReference type="GO" id="GO:0005576">
    <property type="term" value="C:extracellular region"/>
    <property type="evidence" value="ECO:0007669"/>
    <property type="project" value="UniProtKB-SubCell"/>
</dbReference>
<evidence type="ECO:0000256" key="5">
    <source>
        <dbReference type="ARBA" id="ARBA00022525"/>
    </source>
</evidence>
<dbReference type="SUPFAM" id="SSF64518">
    <property type="entry name" value="Phase 1 flagellin"/>
    <property type="match status" value="1"/>
</dbReference>
<dbReference type="RefSeq" id="WP_173632709.1">
    <property type="nucleotide sequence ID" value="NZ_CP054212.1"/>
</dbReference>
<name>A0A6M8U7P5_9GAMM</name>